<protein>
    <recommendedName>
        <fullName evidence="2">Trypsin-co-occurring domain-containing protein</fullName>
    </recommendedName>
</protein>
<evidence type="ECO:0000313" key="4">
    <source>
        <dbReference type="Proteomes" id="UP001500879"/>
    </source>
</evidence>
<keyword evidence="4" id="KW-1185">Reference proteome</keyword>
<sequence length="179" mass="17953">MAMASRVCQTRGLACCIITGLHPRGAPDDGGTGHVTDGITQVRLDDGTVVWARVSEAQELRPRGGDADGGGSGGAYQDSSGYQDSSATRRVAQLASGMSDVVRGVVGSLRMGLAAARPQEVRVEFGIELSAQSGQVISMIADGGGKASVNVTLTWTEGGPGEDDAGGGAPGTPVTPSAP</sequence>
<name>A0ABP3J040_9ACTN</name>
<reference evidence="4" key="1">
    <citation type="journal article" date="2019" name="Int. J. Syst. Evol. Microbiol.">
        <title>The Global Catalogue of Microorganisms (GCM) 10K type strain sequencing project: providing services to taxonomists for standard genome sequencing and annotation.</title>
        <authorList>
            <consortium name="The Broad Institute Genomics Platform"/>
            <consortium name="The Broad Institute Genome Sequencing Center for Infectious Disease"/>
            <person name="Wu L."/>
            <person name="Ma J."/>
        </authorList>
    </citation>
    <scope>NUCLEOTIDE SEQUENCE [LARGE SCALE GENOMIC DNA]</scope>
    <source>
        <strain evidence="4">JCM 4788</strain>
    </source>
</reference>
<evidence type="ECO:0000259" key="2">
    <source>
        <dbReference type="Pfam" id="PF19493"/>
    </source>
</evidence>
<organism evidence="3 4">
    <name type="scientific">Streptomyces luteireticuli</name>
    <dbReference type="NCBI Taxonomy" id="173858"/>
    <lineage>
        <taxon>Bacteria</taxon>
        <taxon>Bacillati</taxon>
        <taxon>Actinomycetota</taxon>
        <taxon>Actinomycetes</taxon>
        <taxon>Kitasatosporales</taxon>
        <taxon>Streptomycetaceae</taxon>
        <taxon>Streptomyces</taxon>
    </lineage>
</organism>
<proteinExistence type="predicted"/>
<feature type="region of interest" description="Disordered" evidence="1">
    <location>
        <begin position="155"/>
        <end position="179"/>
    </location>
</feature>
<evidence type="ECO:0000313" key="3">
    <source>
        <dbReference type="EMBL" id="GAA0435672.1"/>
    </source>
</evidence>
<dbReference type="NCBIfam" id="NF041216">
    <property type="entry name" value="CU044_2847_fam"/>
    <property type="match status" value="1"/>
</dbReference>
<dbReference type="InterPro" id="IPR045794">
    <property type="entry name" value="Trypco1"/>
</dbReference>
<feature type="compositionally biased region" description="Basic and acidic residues" evidence="1">
    <location>
        <begin position="56"/>
        <end position="66"/>
    </location>
</feature>
<feature type="region of interest" description="Disordered" evidence="1">
    <location>
        <begin position="56"/>
        <end position="88"/>
    </location>
</feature>
<dbReference type="Pfam" id="PF19493">
    <property type="entry name" value="Trypco1"/>
    <property type="match status" value="1"/>
</dbReference>
<dbReference type="Proteomes" id="UP001500879">
    <property type="component" value="Unassembled WGS sequence"/>
</dbReference>
<dbReference type="EMBL" id="BAAABX010000085">
    <property type="protein sequence ID" value="GAA0435672.1"/>
    <property type="molecule type" value="Genomic_DNA"/>
</dbReference>
<accession>A0ABP3J040</accession>
<feature type="domain" description="Trypsin-co-occurring" evidence="2">
    <location>
        <begin position="42"/>
        <end position="156"/>
    </location>
</feature>
<gene>
    <name evidence="3" type="ORF">GCM10010357_66400</name>
</gene>
<comment type="caution">
    <text evidence="3">The sequence shown here is derived from an EMBL/GenBank/DDBJ whole genome shotgun (WGS) entry which is preliminary data.</text>
</comment>
<evidence type="ECO:0000256" key="1">
    <source>
        <dbReference type="SAM" id="MobiDB-lite"/>
    </source>
</evidence>